<name>A0ACB7FID8_NIBAL</name>
<dbReference type="EMBL" id="CM024798">
    <property type="protein sequence ID" value="KAG8014272.1"/>
    <property type="molecule type" value="Genomic_DNA"/>
</dbReference>
<evidence type="ECO:0000313" key="2">
    <source>
        <dbReference type="Proteomes" id="UP000805704"/>
    </source>
</evidence>
<proteinExistence type="predicted"/>
<dbReference type="Proteomes" id="UP000805704">
    <property type="component" value="Chromosome 10"/>
</dbReference>
<reference evidence="1" key="1">
    <citation type="submission" date="2020-04" db="EMBL/GenBank/DDBJ databases">
        <title>A chromosome-scale assembly and high-density genetic map of the yellow drum (Nibea albiflora) genome.</title>
        <authorList>
            <person name="Xu D."/>
            <person name="Zhang W."/>
            <person name="Chen R."/>
            <person name="Tan P."/>
            <person name="Wang L."/>
            <person name="Song H."/>
            <person name="Tian L."/>
            <person name="Zhu Q."/>
            <person name="Wang B."/>
        </authorList>
    </citation>
    <scope>NUCLEOTIDE SEQUENCE</scope>
    <source>
        <strain evidence="1">ZJHYS-2018</strain>
    </source>
</reference>
<sequence length="209" mass="23897">MDSFFDFGKSVVDEFGAVVSSVFDDIHGAVEEKAKNVRENFPRFLQNRRLCRDLRKQPSECWQLQSQCEACQGTLLTECPSVRELHVELDEVSQLLDVSKEQYDEILSIVQRHTDETINWLSNMAAEFSWVGQAVSDSSTPENIFRITMVAPKNHDEQNMPETETKVEVNILNSPPLILSVPGELELQDPAFIQYVAQEALNKYKDMVR</sequence>
<gene>
    <name evidence="1" type="primary">CLUL1</name>
    <name evidence="1" type="ORF">GBF38_016713</name>
</gene>
<organism evidence="1 2">
    <name type="scientific">Nibea albiflora</name>
    <name type="common">Yellow drum</name>
    <name type="synonym">Corvina albiflora</name>
    <dbReference type="NCBI Taxonomy" id="240163"/>
    <lineage>
        <taxon>Eukaryota</taxon>
        <taxon>Metazoa</taxon>
        <taxon>Chordata</taxon>
        <taxon>Craniata</taxon>
        <taxon>Vertebrata</taxon>
        <taxon>Euteleostomi</taxon>
        <taxon>Actinopterygii</taxon>
        <taxon>Neopterygii</taxon>
        <taxon>Teleostei</taxon>
        <taxon>Neoteleostei</taxon>
        <taxon>Acanthomorphata</taxon>
        <taxon>Eupercaria</taxon>
        <taxon>Sciaenidae</taxon>
        <taxon>Nibea</taxon>
    </lineage>
</organism>
<protein>
    <submittedName>
        <fullName evidence="1">Clusterin-like protein 1</fullName>
    </submittedName>
</protein>
<keyword evidence="2" id="KW-1185">Reference proteome</keyword>
<comment type="caution">
    <text evidence="1">The sequence shown here is derived from an EMBL/GenBank/DDBJ whole genome shotgun (WGS) entry which is preliminary data.</text>
</comment>
<accession>A0ACB7FID8</accession>
<evidence type="ECO:0000313" key="1">
    <source>
        <dbReference type="EMBL" id="KAG8014272.1"/>
    </source>
</evidence>